<proteinExistence type="predicted"/>
<dbReference type="Proteomes" id="UP000029858">
    <property type="component" value="Unassembled WGS sequence"/>
</dbReference>
<dbReference type="GO" id="GO:0005886">
    <property type="term" value="C:plasma membrane"/>
    <property type="evidence" value="ECO:0007669"/>
    <property type="project" value="TreeGrafter"/>
</dbReference>
<feature type="transmembrane region" description="Helical" evidence="1">
    <location>
        <begin position="25"/>
        <end position="46"/>
    </location>
</feature>
<dbReference type="Proteomes" id="UP000182944">
    <property type="component" value="Unassembled WGS sequence"/>
</dbReference>
<reference evidence="3" key="3">
    <citation type="submission" date="2016-10" db="EMBL/GenBank/DDBJ databases">
        <authorList>
            <person name="de Groot N.N."/>
        </authorList>
    </citation>
    <scope>NUCLEOTIDE SEQUENCE [LARGE SCALE GENOMIC DNA]</scope>
    <source>
        <strain evidence="3">DSM 29303</strain>
    </source>
</reference>
<dbReference type="InterPro" id="IPR007436">
    <property type="entry name" value="DUF485"/>
</dbReference>
<evidence type="ECO:0000313" key="3">
    <source>
        <dbReference type="EMBL" id="SDX16542.1"/>
    </source>
</evidence>
<feature type="transmembrane region" description="Helical" evidence="1">
    <location>
        <begin position="62"/>
        <end position="82"/>
    </location>
</feature>
<name>A0A099G851_9RHOB</name>
<evidence type="ECO:0000256" key="1">
    <source>
        <dbReference type="SAM" id="Phobius"/>
    </source>
</evidence>
<protein>
    <submittedName>
        <fullName evidence="2 3">Membrane protein</fullName>
    </submittedName>
</protein>
<reference evidence="2 4" key="2">
    <citation type="submission" date="2014-10" db="EMBL/GenBank/DDBJ databases">
        <title>Paracoccus sanguinis sp. nov., isolated from clinical specimens of New York State patients.</title>
        <authorList>
            <person name="Mingle L.A."/>
            <person name="Cole J.A."/>
            <person name="Lapierre P."/>
            <person name="Musser K.A."/>
        </authorList>
    </citation>
    <scope>NUCLEOTIDE SEQUENCE [LARGE SCALE GENOMIC DNA]</scope>
    <source>
        <strain evidence="2 4">5503</strain>
    </source>
</reference>
<reference evidence="5" key="4">
    <citation type="submission" date="2016-10" db="EMBL/GenBank/DDBJ databases">
        <authorList>
            <person name="Varghese N."/>
            <person name="Submissions S."/>
        </authorList>
    </citation>
    <scope>NUCLEOTIDE SEQUENCE [LARGE SCALE GENOMIC DNA]</scope>
    <source>
        <strain evidence="5">DSM 29303</strain>
    </source>
</reference>
<dbReference type="PANTHER" id="PTHR38598">
    <property type="entry name" value="INNER MEMBRANE PROTEIN YJCH"/>
    <property type="match status" value="1"/>
</dbReference>
<keyword evidence="1" id="KW-0472">Membrane</keyword>
<evidence type="ECO:0000313" key="4">
    <source>
        <dbReference type="Proteomes" id="UP000029858"/>
    </source>
</evidence>
<organism evidence="2 4">
    <name type="scientific">Paracoccus sanguinis</name>
    <dbReference type="NCBI Taxonomy" id="1545044"/>
    <lineage>
        <taxon>Bacteria</taxon>
        <taxon>Pseudomonadati</taxon>
        <taxon>Pseudomonadota</taxon>
        <taxon>Alphaproteobacteria</taxon>
        <taxon>Rhodobacterales</taxon>
        <taxon>Paracoccaceae</taxon>
        <taxon>Paracoccus</taxon>
    </lineage>
</organism>
<keyword evidence="1" id="KW-1133">Transmembrane helix</keyword>
<accession>A0A099GHT1</accession>
<keyword evidence="1" id="KW-0812">Transmembrane</keyword>
<accession>A0A099G851</accession>
<keyword evidence="5" id="KW-1185">Reference proteome</keyword>
<dbReference type="EMBL" id="FNNA01000003">
    <property type="protein sequence ID" value="SDX16542.1"/>
    <property type="molecule type" value="Genomic_DNA"/>
</dbReference>
<evidence type="ECO:0000313" key="5">
    <source>
        <dbReference type="Proteomes" id="UP000182944"/>
    </source>
</evidence>
<evidence type="ECO:0000313" key="2">
    <source>
        <dbReference type="EMBL" id="KGJ22379.1"/>
    </source>
</evidence>
<dbReference type="EMBL" id="JRKQ01000035">
    <property type="protein sequence ID" value="KGJ22379.1"/>
    <property type="molecule type" value="Genomic_DNA"/>
</dbReference>
<dbReference type="InterPro" id="IPR052959">
    <property type="entry name" value="Inner_membrane_assoc"/>
</dbReference>
<dbReference type="PANTHER" id="PTHR38598:SF1">
    <property type="entry name" value="INNER MEMBRANE PROTEIN YJCH"/>
    <property type="match status" value="1"/>
</dbReference>
<dbReference type="STRING" id="1545044.SAMN05444276_10374"/>
<dbReference type="OrthoDB" id="5297034at2"/>
<sequence>MQDTMLERIASDPNYQKLRSRRLSFGWTLTIAMLVVYYGFIAIIAFDKALLAKRIGSGVTTWGIPVGFGVILFTIVITAIYVMRANSEYDELAERVRREALK</sequence>
<reference evidence="2 4" key="1">
    <citation type="submission" date="2014-09" db="EMBL/GenBank/DDBJ databases">
        <authorList>
            <person name="McGinnis J.M."/>
            <person name="Wolfgang W.J."/>
        </authorList>
    </citation>
    <scope>NUCLEOTIDE SEQUENCE [LARGE SCALE GENOMIC DNA]</scope>
    <source>
        <strain evidence="2 4">5503</strain>
    </source>
</reference>
<dbReference type="Pfam" id="PF04341">
    <property type="entry name" value="DUF485"/>
    <property type="match status" value="1"/>
</dbReference>
<accession>A0A099GCT7</accession>
<gene>
    <name evidence="2" type="ORF">IX56_08425</name>
    <name evidence="3" type="ORF">SAMN05444276_10374</name>
</gene>
<dbReference type="AlphaFoldDB" id="A0A099G851"/>
<dbReference type="RefSeq" id="WP_036701957.1">
    <property type="nucleotide sequence ID" value="NZ_CP051542.1"/>
</dbReference>